<comment type="similarity">
    <text evidence="2 13">Belongs to the cytochrome ubiquinol oxidase subunit 1 family.</text>
</comment>
<name>A0A2W6MY87_9HELI</name>
<protein>
    <submittedName>
        <fullName evidence="14">Cytochrome ubiquinol oxidase subunit I</fullName>
    </submittedName>
</protein>
<proteinExistence type="inferred from homology"/>
<keyword evidence="10 13" id="KW-1133">Transmembrane helix</keyword>
<dbReference type="GO" id="GO:0070069">
    <property type="term" value="C:cytochrome complex"/>
    <property type="evidence" value="ECO:0007669"/>
    <property type="project" value="UniProtKB-UniRule"/>
</dbReference>
<dbReference type="GO" id="GO:0046872">
    <property type="term" value="F:metal ion binding"/>
    <property type="evidence" value="ECO:0007669"/>
    <property type="project" value="UniProtKB-UniRule"/>
</dbReference>
<sequence>MEQELAQRALSVDWSRAQFALTAIYHFLFVPLTLGLSFILAIMESIYVKTKNEQWKKITQFWLGIFAVNFAIGVATGIIMEFEFGTNWANYSWFVGDIFGAPLAIEGLLAFFLEATFFAVMFFGWDKVSARFHLLSTWLVAIGSNLSAFWILVANGWMQYPIGTSFNLDSARNEMTNFVEVALSPVAISKFLHTVSSGYVISALLVVGVSAWFILKNKDKIEAKKSLVVGASFGLITSVFLFISGDESAYQVTQKQPMKLAAMEGIYEGEHRAGLVAFGILNPNKQIGDEQSTFLFDITIPYALSILGHRSPDSFVAGINDLVYGNKERGIMGVDEKIAKGKIALEAYSIYQEHKRANTLDLLSYEQKQELVQKVQKNMAYFGYGYLKDAKEAVPPIALTFYTFHIMVALGSLFFVLFIIVLYLAMANDITKFRKILWLCVITIPLGYIAAECGWIVAEVGRQPWAIQDLMPVSVAATNLGSVNIKISFFIFLVLFSALLLAEIGIIIKQIKKGFAH</sequence>
<evidence type="ECO:0000313" key="14">
    <source>
        <dbReference type="EMBL" id="PZT48991.1"/>
    </source>
</evidence>
<keyword evidence="7 13" id="KW-0812">Transmembrane</keyword>
<dbReference type="GO" id="GO:0020037">
    <property type="term" value="F:heme binding"/>
    <property type="evidence" value="ECO:0007669"/>
    <property type="project" value="TreeGrafter"/>
</dbReference>
<feature type="transmembrane region" description="Helical" evidence="13">
    <location>
        <begin position="487"/>
        <end position="508"/>
    </location>
</feature>
<feature type="transmembrane region" description="Helical" evidence="13">
    <location>
        <begin position="99"/>
        <end position="125"/>
    </location>
</feature>
<dbReference type="InterPro" id="IPR002585">
    <property type="entry name" value="Cyt-d_ubiquinol_oxidase_su_1"/>
</dbReference>
<dbReference type="GO" id="GO:0019646">
    <property type="term" value="P:aerobic electron transport chain"/>
    <property type="evidence" value="ECO:0007669"/>
    <property type="project" value="InterPro"/>
</dbReference>
<dbReference type="RefSeq" id="WP_111229049.1">
    <property type="nucleotide sequence ID" value="NZ_NBIU01000002.1"/>
</dbReference>
<evidence type="ECO:0000256" key="4">
    <source>
        <dbReference type="ARBA" id="ARBA00022475"/>
    </source>
</evidence>
<dbReference type="OrthoDB" id="9807042at2"/>
<dbReference type="GO" id="GO:0005886">
    <property type="term" value="C:plasma membrane"/>
    <property type="evidence" value="ECO:0007669"/>
    <property type="project" value="UniProtKB-SubCell"/>
</dbReference>
<feature type="transmembrane region" description="Helical" evidence="13">
    <location>
        <begin position="60"/>
        <end position="79"/>
    </location>
</feature>
<comment type="subcellular location">
    <subcellularLocation>
        <location evidence="1">Cell inner membrane</location>
        <topology evidence="1">Multi-pass membrane protein</topology>
    </subcellularLocation>
</comment>
<keyword evidence="4 13" id="KW-1003">Cell membrane</keyword>
<evidence type="ECO:0000256" key="11">
    <source>
        <dbReference type="ARBA" id="ARBA00023004"/>
    </source>
</evidence>
<feature type="transmembrane region" description="Helical" evidence="13">
    <location>
        <begin position="191"/>
        <end position="215"/>
    </location>
</feature>
<feature type="transmembrane region" description="Helical" evidence="13">
    <location>
        <begin position="227"/>
        <end position="245"/>
    </location>
</feature>
<evidence type="ECO:0000256" key="3">
    <source>
        <dbReference type="ARBA" id="ARBA00022448"/>
    </source>
</evidence>
<keyword evidence="3 13" id="KW-0813">Transport</keyword>
<dbReference type="GO" id="GO:0009055">
    <property type="term" value="F:electron transfer activity"/>
    <property type="evidence" value="ECO:0007669"/>
    <property type="project" value="UniProtKB-UniRule"/>
</dbReference>
<evidence type="ECO:0000256" key="10">
    <source>
        <dbReference type="ARBA" id="ARBA00022989"/>
    </source>
</evidence>
<keyword evidence="15" id="KW-1185">Reference proteome</keyword>
<keyword evidence="12 13" id="KW-0472">Membrane</keyword>
<keyword evidence="5" id="KW-0997">Cell inner membrane</keyword>
<dbReference type="EMBL" id="NBIU01000002">
    <property type="protein sequence ID" value="PZT48991.1"/>
    <property type="molecule type" value="Genomic_DNA"/>
</dbReference>
<evidence type="ECO:0000313" key="15">
    <source>
        <dbReference type="Proteomes" id="UP000249746"/>
    </source>
</evidence>
<keyword evidence="8 13" id="KW-0479">Metal-binding</keyword>
<evidence type="ECO:0000256" key="12">
    <source>
        <dbReference type="ARBA" id="ARBA00023136"/>
    </source>
</evidence>
<dbReference type="Proteomes" id="UP000249746">
    <property type="component" value="Unassembled WGS sequence"/>
</dbReference>
<evidence type="ECO:0000256" key="13">
    <source>
        <dbReference type="PIRNR" id="PIRNR006446"/>
    </source>
</evidence>
<gene>
    <name evidence="14" type="ORF">B6S12_01475</name>
</gene>
<feature type="transmembrane region" description="Helical" evidence="13">
    <location>
        <begin position="436"/>
        <end position="458"/>
    </location>
</feature>
<keyword evidence="9 13" id="KW-0249">Electron transport</keyword>
<feature type="transmembrane region" description="Helical" evidence="13">
    <location>
        <begin position="23"/>
        <end position="48"/>
    </location>
</feature>
<dbReference type="PANTHER" id="PTHR30365">
    <property type="entry name" value="CYTOCHROME D UBIQUINOL OXIDASE"/>
    <property type="match status" value="1"/>
</dbReference>
<evidence type="ECO:0000256" key="8">
    <source>
        <dbReference type="ARBA" id="ARBA00022723"/>
    </source>
</evidence>
<evidence type="ECO:0000256" key="5">
    <source>
        <dbReference type="ARBA" id="ARBA00022519"/>
    </source>
</evidence>
<evidence type="ECO:0000256" key="6">
    <source>
        <dbReference type="ARBA" id="ARBA00022617"/>
    </source>
</evidence>
<comment type="caution">
    <text evidence="14">The sequence shown here is derived from an EMBL/GenBank/DDBJ whole genome shotgun (WGS) entry which is preliminary data.</text>
</comment>
<keyword evidence="11 13" id="KW-0408">Iron</keyword>
<keyword evidence="6 13" id="KW-0349">Heme</keyword>
<dbReference type="AlphaFoldDB" id="A0A2W6MY87"/>
<evidence type="ECO:0000256" key="1">
    <source>
        <dbReference type="ARBA" id="ARBA00004429"/>
    </source>
</evidence>
<dbReference type="PIRSF" id="PIRSF006446">
    <property type="entry name" value="Cyt_quinol_oxidase_1"/>
    <property type="match status" value="1"/>
</dbReference>
<dbReference type="PANTHER" id="PTHR30365:SF0">
    <property type="entry name" value="CYTOCHROME BD-I UBIQUINOL OXIDASE SUBUNIT 1"/>
    <property type="match status" value="1"/>
</dbReference>
<accession>A0A2W6MY87</accession>
<feature type="transmembrane region" description="Helical" evidence="13">
    <location>
        <begin position="401"/>
        <end position="424"/>
    </location>
</feature>
<evidence type="ECO:0000256" key="9">
    <source>
        <dbReference type="ARBA" id="ARBA00022982"/>
    </source>
</evidence>
<evidence type="ECO:0000256" key="7">
    <source>
        <dbReference type="ARBA" id="ARBA00022692"/>
    </source>
</evidence>
<dbReference type="GO" id="GO:0016682">
    <property type="term" value="F:oxidoreductase activity, acting on diphenols and related substances as donors, oxygen as acceptor"/>
    <property type="evidence" value="ECO:0007669"/>
    <property type="project" value="TreeGrafter"/>
</dbReference>
<dbReference type="Pfam" id="PF01654">
    <property type="entry name" value="Cyt_bd_oxida_I"/>
    <property type="match status" value="1"/>
</dbReference>
<evidence type="ECO:0000256" key="2">
    <source>
        <dbReference type="ARBA" id="ARBA00009819"/>
    </source>
</evidence>
<organism evidence="14 15">
    <name type="scientific">Helicobacter valdiviensis</name>
    <dbReference type="NCBI Taxonomy" id="1458358"/>
    <lineage>
        <taxon>Bacteria</taxon>
        <taxon>Pseudomonadati</taxon>
        <taxon>Campylobacterota</taxon>
        <taxon>Epsilonproteobacteria</taxon>
        <taxon>Campylobacterales</taxon>
        <taxon>Helicobacteraceae</taxon>
        <taxon>Helicobacter</taxon>
    </lineage>
</organism>
<reference evidence="14 15" key="1">
    <citation type="submission" date="2017-03" db="EMBL/GenBank/DDBJ databases">
        <title>Genomic and clinical evidence uncovers the enterohepatic species Helicobacter valdiviensis as a potential human intestinal pathogen.</title>
        <authorList>
            <person name="Fresia P."/>
            <person name="Jara R."/>
            <person name="Sierra R."/>
            <person name="Ferres I."/>
            <person name="Greif G."/>
            <person name="Iraola G."/>
            <person name="Collado L."/>
        </authorList>
    </citation>
    <scope>NUCLEOTIDE SEQUENCE [LARGE SCALE GENOMIC DNA]</scope>
    <source>
        <strain evidence="14 15">WBE14</strain>
    </source>
</reference>
<feature type="transmembrane region" description="Helical" evidence="13">
    <location>
        <begin position="137"/>
        <end position="158"/>
    </location>
</feature>